<evidence type="ECO:0000313" key="3">
    <source>
        <dbReference type="Proteomes" id="UP000054735"/>
    </source>
</evidence>
<evidence type="ECO:0000313" key="4">
    <source>
        <dbReference type="Proteomes" id="UP000255066"/>
    </source>
</evidence>
<gene>
    <name evidence="1" type="ORF">Lbir_1848</name>
    <name evidence="2" type="ORF">NCTC12437_00080</name>
</gene>
<dbReference type="Proteomes" id="UP000054735">
    <property type="component" value="Unassembled WGS sequence"/>
</dbReference>
<proteinExistence type="predicted"/>
<dbReference type="EMBL" id="LNXT01000025">
    <property type="protein sequence ID" value="KTC70265.1"/>
    <property type="molecule type" value="Genomic_DNA"/>
</dbReference>
<keyword evidence="3" id="KW-1185">Reference proteome</keyword>
<sequence>MKLSDAEKIVLIQQLQAIRDLTGKTASEQLPAEQRGLTNRAANETSPHAHTVNQLAAAQELLKEPAKPHSLSFLSSASSTLSDVFNLIKDGINGKMNAYLQELLSNAEIMAAVKNKDVKDPNSRKVLEINITIASTMIDKYAGLLEMLLSQKSLSSPQQQLIKDAHQSINRSAERLKRVNLLRGLNSLDDFADVYLFEHHKSNCCFSWFSSTPTKAYQNLLLWFEDLTQEAFSTKELLGAVYAIRSQIGKLRDEEERAAIRDGLDKILKDNACPAFSIDAAKGELREYIEAFNGRMKELKIRWPAPFAEEEAPAFLLEQRA</sequence>
<evidence type="ECO:0000313" key="1">
    <source>
        <dbReference type="EMBL" id="KTC70265.1"/>
    </source>
</evidence>
<name>A0A378I552_9GAMM</name>
<protein>
    <submittedName>
        <fullName evidence="2">Uncharacterized protein</fullName>
    </submittedName>
</protein>
<evidence type="ECO:0000313" key="2">
    <source>
        <dbReference type="EMBL" id="STX30327.1"/>
    </source>
</evidence>
<accession>A0A378I552</accession>
<dbReference type="RefSeq" id="WP_058523882.1">
    <property type="nucleotide sequence ID" value="NZ_CAAAHV010000015.1"/>
</dbReference>
<reference evidence="2 4" key="2">
    <citation type="submission" date="2018-06" db="EMBL/GenBank/DDBJ databases">
        <authorList>
            <consortium name="Pathogen Informatics"/>
            <person name="Doyle S."/>
        </authorList>
    </citation>
    <scope>NUCLEOTIDE SEQUENCE [LARGE SCALE GENOMIC DNA]</scope>
    <source>
        <strain evidence="2 4">NCTC12437</strain>
    </source>
</reference>
<reference evidence="1 3" key="1">
    <citation type="submission" date="2015-11" db="EMBL/GenBank/DDBJ databases">
        <title>Genomic analysis of 38 Legionella species identifies large and diverse effector repertoires.</title>
        <authorList>
            <person name="Burstein D."/>
            <person name="Amaro F."/>
            <person name="Zusman T."/>
            <person name="Lifshitz Z."/>
            <person name="Cohen O."/>
            <person name="Gilbert J.A."/>
            <person name="Pupko T."/>
            <person name="Shuman H.A."/>
            <person name="Segal G."/>
        </authorList>
    </citation>
    <scope>NUCLEOTIDE SEQUENCE [LARGE SCALE GENOMIC DNA]</scope>
    <source>
        <strain evidence="1 3">CDC#1407-AL-14</strain>
    </source>
</reference>
<dbReference type="AlphaFoldDB" id="A0A378I552"/>
<dbReference type="OrthoDB" id="5648953at2"/>
<dbReference type="Proteomes" id="UP000255066">
    <property type="component" value="Unassembled WGS sequence"/>
</dbReference>
<organism evidence="2 4">
    <name type="scientific">Legionella birminghamensis</name>
    <dbReference type="NCBI Taxonomy" id="28083"/>
    <lineage>
        <taxon>Bacteria</taxon>
        <taxon>Pseudomonadati</taxon>
        <taxon>Pseudomonadota</taxon>
        <taxon>Gammaproteobacteria</taxon>
        <taxon>Legionellales</taxon>
        <taxon>Legionellaceae</taxon>
        <taxon>Legionella</taxon>
    </lineage>
</organism>
<dbReference type="EMBL" id="UGNW01000001">
    <property type="protein sequence ID" value="STX30327.1"/>
    <property type="molecule type" value="Genomic_DNA"/>
</dbReference>